<dbReference type="EMBL" id="BAAAVI010000001">
    <property type="protein sequence ID" value="GAA2845376.1"/>
    <property type="molecule type" value="Genomic_DNA"/>
</dbReference>
<organism evidence="2 3">
    <name type="scientific">Streptosporangium fragile</name>
    <dbReference type="NCBI Taxonomy" id="46186"/>
    <lineage>
        <taxon>Bacteria</taxon>
        <taxon>Bacillati</taxon>
        <taxon>Actinomycetota</taxon>
        <taxon>Actinomycetes</taxon>
        <taxon>Streptosporangiales</taxon>
        <taxon>Streptosporangiaceae</taxon>
        <taxon>Streptosporangium</taxon>
    </lineage>
</organism>
<feature type="compositionally biased region" description="Low complexity" evidence="1">
    <location>
        <begin position="49"/>
        <end position="63"/>
    </location>
</feature>
<gene>
    <name evidence="2" type="ORF">GCM10010517_01800</name>
</gene>
<evidence type="ECO:0000256" key="1">
    <source>
        <dbReference type="SAM" id="MobiDB-lite"/>
    </source>
</evidence>
<comment type="caution">
    <text evidence="2">The sequence shown here is derived from an EMBL/GenBank/DDBJ whole genome shotgun (WGS) entry which is preliminary data.</text>
</comment>
<name>A0ABN3VNX5_9ACTN</name>
<accession>A0ABN3VNX5</accession>
<dbReference type="Proteomes" id="UP001500831">
    <property type="component" value="Unassembled WGS sequence"/>
</dbReference>
<keyword evidence="3" id="KW-1185">Reference proteome</keyword>
<protein>
    <submittedName>
        <fullName evidence="2">Uncharacterized protein</fullName>
    </submittedName>
</protein>
<proteinExistence type="predicted"/>
<evidence type="ECO:0000313" key="3">
    <source>
        <dbReference type="Proteomes" id="UP001500831"/>
    </source>
</evidence>
<evidence type="ECO:0000313" key="2">
    <source>
        <dbReference type="EMBL" id="GAA2845376.1"/>
    </source>
</evidence>
<feature type="region of interest" description="Disordered" evidence="1">
    <location>
        <begin position="47"/>
        <end position="69"/>
    </location>
</feature>
<sequence>MGLGLGLAAGVGAAVAVDRTAGTEPGVADRVAEASFGEVSSGPLVAEHAQATMATTTSTPTRATIRRRQ</sequence>
<reference evidence="2 3" key="1">
    <citation type="journal article" date="2019" name="Int. J. Syst. Evol. Microbiol.">
        <title>The Global Catalogue of Microorganisms (GCM) 10K type strain sequencing project: providing services to taxonomists for standard genome sequencing and annotation.</title>
        <authorList>
            <consortium name="The Broad Institute Genomics Platform"/>
            <consortium name="The Broad Institute Genome Sequencing Center for Infectious Disease"/>
            <person name="Wu L."/>
            <person name="Ma J."/>
        </authorList>
    </citation>
    <scope>NUCLEOTIDE SEQUENCE [LARGE SCALE GENOMIC DNA]</scope>
    <source>
        <strain evidence="2 3">JCM 6242</strain>
    </source>
</reference>